<dbReference type="InterPro" id="IPR008092">
    <property type="entry name" value="Ribosomal_mS29_met"/>
</dbReference>
<dbReference type="PANTHER" id="PTHR12810:SF0">
    <property type="entry name" value="SMALL RIBOSOMAL SUBUNIT PROTEIN MS29"/>
    <property type="match status" value="1"/>
</dbReference>
<dbReference type="FunCoup" id="B4LMZ2">
    <property type="interactions" value="1722"/>
</dbReference>
<evidence type="ECO:0000256" key="6">
    <source>
        <dbReference type="ARBA" id="ARBA00023274"/>
    </source>
</evidence>
<keyword evidence="5" id="KW-0496">Mitochondrion</keyword>
<dbReference type="Pfam" id="PF10236">
    <property type="entry name" value="DAP3"/>
    <property type="match status" value="1"/>
</dbReference>
<evidence type="ECO:0000313" key="9">
    <source>
        <dbReference type="Proteomes" id="UP000008792"/>
    </source>
</evidence>
<dbReference type="InParanoid" id="B4LMZ2"/>
<dbReference type="AlphaFoldDB" id="B4LMZ2"/>
<evidence type="ECO:0000256" key="4">
    <source>
        <dbReference type="ARBA" id="ARBA00022980"/>
    </source>
</evidence>
<dbReference type="KEGG" id="dvi:6626416"/>
<keyword evidence="6" id="KW-0687">Ribonucleoprotein</keyword>
<dbReference type="GO" id="GO:0006915">
    <property type="term" value="P:apoptotic process"/>
    <property type="evidence" value="ECO:0007669"/>
    <property type="project" value="InterPro"/>
</dbReference>
<keyword evidence="9" id="KW-1185">Reference proteome</keyword>
<accession>B4LMZ2</accession>
<comment type="subcellular location">
    <subcellularLocation>
        <location evidence="1">Mitochondrion</location>
    </subcellularLocation>
</comment>
<dbReference type="OrthoDB" id="274828at2759"/>
<proteinExistence type="inferred from homology"/>
<dbReference type="eggNOG" id="KOG3928">
    <property type="taxonomic scope" value="Eukaryota"/>
</dbReference>
<dbReference type="GO" id="GO:0005763">
    <property type="term" value="C:mitochondrial small ribosomal subunit"/>
    <property type="evidence" value="ECO:0007669"/>
    <property type="project" value="TreeGrafter"/>
</dbReference>
<dbReference type="GO" id="GO:0003735">
    <property type="term" value="F:structural constituent of ribosome"/>
    <property type="evidence" value="ECO:0007669"/>
    <property type="project" value="TreeGrafter"/>
</dbReference>
<evidence type="ECO:0000256" key="1">
    <source>
        <dbReference type="ARBA" id="ARBA00004173"/>
    </source>
</evidence>
<dbReference type="PANTHER" id="PTHR12810">
    <property type="entry name" value="MITOCHONDRIAL 28S RIBOSOMAL PROTEIN S29"/>
    <property type="match status" value="1"/>
</dbReference>
<evidence type="ECO:0000256" key="2">
    <source>
        <dbReference type="ARBA" id="ARBA00009863"/>
    </source>
</evidence>
<gene>
    <name evidence="8" type="primary">Dvir\GJ19940</name>
    <name evidence="8" type="ORF">Dvir_GJ19940</name>
</gene>
<evidence type="ECO:0000256" key="7">
    <source>
        <dbReference type="ARBA" id="ARBA00035140"/>
    </source>
</evidence>
<evidence type="ECO:0000256" key="5">
    <source>
        <dbReference type="ARBA" id="ARBA00023128"/>
    </source>
</evidence>
<name>B4LMZ2_DROVI</name>
<sequence>MKMLRKQFVNLSRVSTHLPRNVLASRAASRGAEMSTNVAPAETATAPPPVINEFRTGVTNPGEQSELHVAKFYTIPIEEKKQIFSGGGLPKQYEKQIKTFTEACLMVRSPALELLHYIKNADLTKPAVRYVLYGDNGVGKTLTMAHVLHYGALNDFLLVHVPWAPNWMKRPKEAANSASQEGFIDLPFDAAAWLIHFKAQNSKLLQRLQLKTSKEYVWSKRESTPAGATLIELVEHGIARIKYASETTAALISELKQLATAGQCKIMVAIDGYNAFFHPITRIFSDNKQRVSPDRITLTQPFLDITSYDWTNGVCVLSVDKIAMTEGYMSSYMPRYLLGKEGFEHLDPFVPVHVGNYTDKEFISYINYYLDRHWISKTQPGFEEQLKFLSNMNPYTLMRLVRGL</sequence>
<evidence type="ECO:0000256" key="3">
    <source>
        <dbReference type="ARBA" id="ARBA00022946"/>
    </source>
</evidence>
<dbReference type="STRING" id="7244.B4LMZ2"/>
<dbReference type="PRINTS" id="PR01716">
    <property type="entry name" value="DEATHASSOCP3"/>
</dbReference>
<dbReference type="HOGENOM" id="CLU_048181_0_0_1"/>
<keyword evidence="4" id="KW-0689">Ribosomal protein</keyword>
<comment type="similarity">
    <text evidence="2">Belongs to the mitochondrion-specific ribosomal protein mS29 family.</text>
</comment>
<dbReference type="InterPro" id="IPR019368">
    <property type="entry name" value="Ribosomal_mS29"/>
</dbReference>
<keyword evidence="3" id="KW-0809">Transit peptide</keyword>
<reference evidence="8 9" key="1">
    <citation type="journal article" date="2007" name="Nature">
        <title>Evolution of genes and genomes on the Drosophila phylogeny.</title>
        <authorList>
            <consortium name="Drosophila 12 Genomes Consortium"/>
            <person name="Clark A.G."/>
            <person name="Eisen M.B."/>
            <person name="Smith D.R."/>
            <person name="Bergman C.M."/>
            <person name="Oliver B."/>
            <person name="Markow T.A."/>
            <person name="Kaufman T.C."/>
            <person name="Kellis M."/>
            <person name="Gelbart W."/>
            <person name="Iyer V.N."/>
            <person name="Pollard D.A."/>
            <person name="Sackton T.B."/>
            <person name="Larracuente A.M."/>
            <person name="Singh N.D."/>
            <person name="Abad J.P."/>
            <person name="Abt D.N."/>
            <person name="Adryan B."/>
            <person name="Aguade M."/>
            <person name="Akashi H."/>
            <person name="Anderson W.W."/>
            <person name="Aquadro C.F."/>
            <person name="Ardell D.H."/>
            <person name="Arguello R."/>
            <person name="Artieri C.G."/>
            <person name="Barbash D.A."/>
            <person name="Barker D."/>
            <person name="Barsanti P."/>
            <person name="Batterham P."/>
            <person name="Batzoglou S."/>
            <person name="Begun D."/>
            <person name="Bhutkar A."/>
            <person name="Blanco E."/>
            <person name="Bosak S.A."/>
            <person name="Bradley R.K."/>
            <person name="Brand A.D."/>
            <person name="Brent M.R."/>
            <person name="Brooks A.N."/>
            <person name="Brown R.H."/>
            <person name="Butlin R.K."/>
            <person name="Caggese C."/>
            <person name="Calvi B.R."/>
            <person name="Bernardo de Carvalho A."/>
            <person name="Caspi A."/>
            <person name="Castrezana S."/>
            <person name="Celniker S.E."/>
            <person name="Chang J.L."/>
            <person name="Chapple C."/>
            <person name="Chatterji S."/>
            <person name="Chinwalla A."/>
            <person name="Civetta A."/>
            <person name="Clifton S.W."/>
            <person name="Comeron J.M."/>
            <person name="Costello J.C."/>
            <person name="Coyne J.A."/>
            <person name="Daub J."/>
            <person name="David R.G."/>
            <person name="Delcher A.L."/>
            <person name="Delehaunty K."/>
            <person name="Do C.B."/>
            <person name="Ebling H."/>
            <person name="Edwards K."/>
            <person name="Eickbush T."/>
            <person name="Evans J.D."/>
            <person name="Filipski A."/>
            <person name="Findeiss S."/>
            <person name="Freyhult E."/>
            <person name="Fulton L."/>
            <person name="Fulton R."/>
            <person name="Garcia A.C."/>
            <person name="Gardiner A."/>
            <person name="Garfield D.A."/>
            <person name="Garvin B.E."/>
            <person name="Gibson G."/>
            <person name="Gilbert D."/>
            <person name="Gnerre S."/>
            <person name="Godfrey J."/>
            <person name="Good R."/>
            <person name="Gotea V."/>
            <person name="Gravely B."/>
            <person name="Greenberg A.J."/>
            <person name="Griffiths-Jones S."/>
            <person name="Gross S."/>
            <person name="Guigo R."/>
            <person name="Gustafson E.A."/>
            <person name="Haerty W."/>
            <person name="Hahn M.W."/>
            <person name="Halligan D.L."/>
            <person name="Halpern A.L."/>
            <person name="Halter G.M."/>
            <person name="Han M.V."/>
            <person name="Heger A."/>
            <person name="Hillier L."/>
            <person name="Hinrichs A.S."/>
            <person name="Holmes I."/>
            <person name="Hoskins R.A."/>
            <person name="Hubisz M.J."/>
            <person name="Hultmark D."/>
            <person name="Huntley M.A."/>
            <person name="Jaffe D.B."/>
            <person name="Jagadeeshan S."/>
            <person name="Jeck W.R."/>
            <person name="Johnson J."/>
            <person name="Jones C.D."/>
            <person name="Jordan W.C."/>
            <person name="Karpen G.H."/>
            <person name="Kataoka E."/>
            <person name="Keightley P.D."/>
            <person name="Kheradpour P."/>
            <person name="Kirkness E.F."/>
            <person name="Koerich L.B."/>
            <person name="Kristiansen K."/>
            <person name="Kudrna D."/>
            <person name="Kulathinal R.J."/>
            <person name="Kumar S."/>
            <person name="Kwok R."/>
            <person name="Lander E."/>
            <person name="Langley C.H."/>
            <person name="Lapoint R."/>
            <person name="Lazzaro B.P."/>
            <person name="Lee S.J."/>
            <person name="Levesque L."/>
            <person name="Li R."/>
            <person name="Lin C.F."/>
            <person name="Lin M.F."/>
            <person name="Lindblad-Toh K."/>
            <person name="Llopart A."/>
            <person name="Long M."/>
            <person name="Low L."/>
            <person name="Lozovsky E."/>
            <person name="Lu J."/>
            <person name="Luo M."/>
            <person name="Machado C.A."/>
            <person name="Makalowski W."/>
            <person name="Marzo M."/>
            <person name="Matsuda M."/>
            <person name="Matzkin L."/>
            <person name="McAllister B."/>
            <person name="McBride C.S."/>
            <person name="McKernan B."/>
            <person name="McKernan K."/>
            <person name="Mendez-Lago M."/>
            <person name="Minx P."/>
            <person name="Mollenhauer M.U."/>
            <person name="Montooth K."/>
            <person name="Mount S.M."/>
            <person name="Mu X."/>
            <person name="Myers E."/>
            <person name="Negre B."/>
            <person name="Newfeld S."/>
            <person name="Nielsen R."/>
            <person name="Noor M.A."/>
            <person name="O'Grady P."/>
            <person name="Pachter L."/>
            <person name="Papaceit M."/>
            <person name="Parisi M.J."/>
            <person name="Parisi M."/>
            <person name="Parts L."/>
            <person name="Pedersen J.S."/>
            <person name="Pesole G."/>
            <person name="Phillippy A.M."/>
            <person name="Ponting C.P."/>
            <person name="Pop M."/>
            <person name="Porcelli D."/>
            <person name="Powell J.R."/>
            <person name="Prohaska S."/>
            <person name="Pruitt K."/>
            <person name="Puig M."/>
            <person name="Quesneville H."/>
            <person name="Ram K.R."/>
            <person name="Rand D."/>
            <person name="Rasmussen M.D."/>
            <person name="Reed L.K."/>
            <person name="Reenan R."/>
            <person name="Reily A."/>
            <person name="Remington K.A."/>
            <person name="Rieger T.T."/>
            <person name="Ritchie M.G."/>
            <person name="Robin C."/>
            <person name="Rogers Y.H."/>
            <person name="Rohde C."/>
            <person name="Rozas J."/>
            <person name="Rubenfield M.J."/>
            <person name="Ruiz A."/>
            <person name="Russo S."/>
            <person name="Salzberg S.L."/>
            <person name="Sanchez-Gracia A."/>
            <person name="Saranga D.J."/>
            <person name="Sato H."/>
            <person name="Schaeffer S.W."/>
            <person name="Schatz M.C."/>
            <person name="Schlenke T."/>
            <person name="Schwartz R."/>
            <person name="Segarra C."/>
            <person name="Singh R.S."/>
            <person name="Sirot L."/>
            <person name="Sirota M."/>
            <person name="Sisneros N.B."/>
            <person name="Smith C.D."/>
            <person name="Smith T.F."/>
            <person name="Spieth J."/>
            <person name="Stage D.E."/>
            <person name="Stark A."/>
            <person name="Stephan W."/>
            <person name="Strausberg R.L."/>
            <person name="Strempel S."/>
            <person name="Sturgill D."/>
            <person name="Sutton G."/>
            <person name="Sutton G.G."/>
            <person name="Tao W."/>
            <person name="Teichmann S."/>
            <person name="Tobari Y.N."/>
            <person name="Tomimura Y."/>
            <person name="Tsolas J.M."/>
            <person name="Valente V.L."/>
            <person name="Venter E."/>
            <person name="Venter J.C."/>
            <person name="Vicario S."/>
            <person name="Vieira F.G."/>
            <person name="Vilella A.J."/>
            <person name="Villasante A."/>
            <person name="Walenz B."/>
            <person name="Wang J."/>
            <person name="Wasserman M."/>
            <person name="Watts T."/>
            <person name="Wilson D."/>
            <person name="Wilson R.K."/>
            <person name="Wing R.A."/>
            <person name="Wolfner M.F."/>
            <person name="Wong A."/>
            <person name="Wong G.K."/>
            <person name="Wu C.I."/>
            <person name="Wu G."/>
            <person name="Yamamoto D."/>
            <person name="Yang H.P."/>
            <person name="Yang S.P."/>
            <person name="Yorke J.A."/>
            <person name="Yoshida K."/>
            <person name="Zdobnov E."/>
            <person name="Zhang P."/>
            <person name="Zhang Y."/>
            <person name="Zimin A.V."/>
            <person name="Baldwin J."/>
            <person name="Abdouelleil A."/>
            <person name="Abdulkadir J."/>
            <person name="Abebe A."/>
            <person name="Abera B."/>
            <person name="Abreu J."/>
            <person name="Acer S.C."/>
            <person name="Aftuck L."/>
            <person name="Alexander A."/>
            <person name="An P."/>
            <person name="Anderson E."/>
            <person name="Anderson S."/>
            <person name="Arachi H."/>
            <person name="Azer M."/>
            <person name="Bachantsang P."/>
            <person name="Barry A."/>
            <person name="Bayul T."/>
            <person name="Berlin A."/>
            <person name="Bessette D."/>
            <person name="Bloom T."/>
            <person name="Blye J."/>
            <person name="Boguslavskiy L."/>
            <person name="Bonnet C."/>
            <person name="Boukhgalter B."/>
            <person name="Bourzgui I."/>
            <person name="Brown A."/>
            <person name="Cahill P."/>
            <person name="Channer S."/>
            <person name="Cheshatsang Y."/>
            <person name="Chuda L."/>
            <person name="Citroen M."/>
            <person name="Collymore A."/>
            <person name="Cooke P."/>
            <person name="Costello M."/>
            <person name="D'Aco K."/>
            <person name="Daza R."/>
            <person name="De Haan G."/>
            <person name="DeGray S."/>
            <person name="DeMaso C."/>
            <person name="Dhargay N."/>
            <person name="Dooley K."/>
            <person name="Dooley E."/>
            <person name="Doricent M."/>
            <person name="Dorje P."/>
            <person name="Dorjee K."/>
            <person name="Dupes A."/>
            <person name="Elong R."/>
            <person name="Falk J."/>
            <person name="Farina A."/>
            <person name="Faro S."/>
            <person name="Ferguson D."/>
            <person name="Fisher S."/>
            <person name="Foley C.D."/>
            <person name="Franke A."/>
            <person name="Friedrich D."/>
            <person name="Gadbois L."/>
            <person name="Gearin G."/>
            <person name="Gearin C.R."/>
            <person name="Giannoukos G."/>
            <person name="Goode T."/>
            <person name="Graham J."/>
            <person name="Grandbois E."/>
            <person name="Grewal S."/>
            <person name="Gyaltsen K."/>
            <person name="Hafez N."/>
            <person name="Hagos B."/>
            <person name="Hall J."/>
            <person name="Henson C."/>
            <person name="Hollinger A."/>
            <person name="Honan T."/>
            <person name="Huard M.D."/>
            <person name="Hughes L."/>
            <person name="Hurhula B."/>
            <person name="Husby M.E."/>
            <person name="Kamat A."/>
            <person name="Kanga B."/>
            <person name="Kashin S."/>
            <person name="Khazanovich D."/>
            <person name="Kisner P."/>
            <person name="Lance K."/>
            <person name="Lara M."/>
            <person name="Lee W."/>
            <person name="Lennon N."/>
            <person name="Letendre F."/>
            <person name="LeVine R."/>
            <person name="Lipovsky A."/>
            <person name="Liu X."/>
            <person name="Liu J."/>
            <person name="Liu S."/>
            <person name="Lokyitsang T."/>
            <person name="Lokyitsang Y."/>
            <person name="Lubonja R."/>
            <person name="Lui A."/>
            <person name="MacDonald P."/>
            <person name="Magnisalis V."/>
            <person name="Maru K."/>
            <person name="Matthews C."/>
            <person name="McCusker W."/>
            <person name="McDonough S."/>
            <person name="Mehta T."/>
            <person name="Meldrim J."/>
            <person name="Meneus L."/>
            <person name="Mihai O."/>
            <person name="Mihalev A."/>
            <person name="Mihova T."/>
            <person name="Mittelman R."/>
            <person name="Mlenga V."/>
            <person name="Montmayeur A."/>
            <person name="Mulrain L."/>
            <person name="Navidi A."/>
            <person name="Naylor J."/>
            <person name="Negash T."/>
            <person name="Nguyen T."/>
            <person name="Nguyen N."/>
            <person name="Nicol R."/>
            <person name="Norbu C."/>
            <person name="Norbu N."/>
            <person name="Novod N."/>
            <person name="O'Neill B."/>
            <person name="Osman S."/>
            <person name="Markiewicz E."/>
            <person name="Oyono O.L."/>
            <person name="Patti C."/>
            <person name="Phunkhang P."/>
            <person name="Pierre F."/>
            <person name="Priest M."/>
            <person name="Raghuraman S."/>
            <person name="Rege F."/>
            <person name="Reyes R."/>
            <person name="Rise C."/>
            <person name="Rogov P."/>
            <person name="Ross K."/>
            <person name="Ryan E."/>
            <person name="Settipalli S."/>
            <person name="Shea T."/>
            <person name="Sherpa N."/>
            <person name="Shi L."/>
            <person name="Shih D."/>
            <person name="Sparrow T."/>
            <person name="Spaulding J."/>
            <person name="Stalker J."/>
            <person name="Stange-Thomann N."/>
            <person name="Stavropoulos S."/>
            <person name="Stone C."/>
            <person name="Strader C."/>
            <person name="Tesfaye S."/>
            <person name="Thomson T."/>
            <person name="Thoulutsang Y."/>
            <person name="Thoulutsang D."/>
            <person name="Topham K."/>
            <person name="Topping I."/>
            <person name="Tsamla T."/>
            <person name="Vassiliev H."/>
            <person name="Vo A."/>
            <person name="Wangchuk T."/>
            <person name="Wangdi T."/>
            <person name="Weiand M."/>
            <person name="Wilkinson J."/>
            <person name="Wilson A."/>
            <person name="Yadav S."/>
            <person name="Young G."/>
            <person name="Yu Q."/>
            <person name="Zembek L."/>
            <person name="Zhong D."/>
            <person name="Zimmer A."/>
            <person name="Zwirko Z."/>
            <person name="Jaffe D.B."/>
            <person name="Alvarez P."/>
            <person name="Brockman W."/>
            <person name="Butler J."/>
            <person name="Chin C."/>
            <person name="Gnerre S."/>
            <person name="Grabherr M."/>
            <person name="Kleber M."/>
            <person name="Mauceli E."/>
            <person name="MacCallum I."/>
        </authorList>
    </citation>
    <scope>NUCLEOTIDE SEQUENCE [LARGE SCALE GENOMIC DNA]</scope>
    <source>
        <strain evidence="9">Tucson 15010-1051.87</strain>
    </source>
</reference>
<protein>
    <recommendedName>
        <fullName evidence="7">Small ribosomal subunit protein mS29</fullName>
    </recommendedName>
</protein>
<organism evidence="8 9">
    <name type="scientific">Drosophila virilis</name>
    <name type="common">Fruit fly</name>
    <dbReference type="NCBI Taxonomy" id="7244"/>
    <lineage>
        <taxon>Eukaryota</taxon>
        <taxon>Metazoa</taxon>
        <taxon>Ecdysozoa</taxon>
        <taxon>Arthropoda</taxon>
        <taxon>Hexapoda</taxon>
        <taxon>Insecta</taxon>
        <taxon>Pterygota</taxon>
        <taxon>Neoptera</taxon>
        <taxon>Endopterygota</taxon>
        <taxon>Diptera</taxon>
        <taxon>Brachycera</taxon>
        <taxon>Muscomorpha</taxon>
        <taxon>Ephydroidea</taxon>
        <taxon>Drosophilidae</taxon>
        <taxon>Drosophila</taxon>
    </lineage>
</organism>
<dbReference type="EMBL" id="CH940648">
    <property type="protein sequence ID" value="EDW62107.2"/>
    <property type="molecule type" value="Genomic_DNA"/>
</dbReference>
<evidence type="ECO:0000313" key="8">
    <source>
        <dbReference type="EMBL" id="EDW62107.2"/>
    </source>
</evidence>
<dbReference type="Proteomes" id="UP000008792">
    <property type="component" value="Unassembled WGS sequence"/>
</dbReference>